<gene>
    <name evidence="1" type="ORF">EDB81DRAFT_911227</name>
</gene>
<reference evidence="1" key="1">
    <citation type="journal article" date="2021" name="Nat. Commun.">
        <title>Genetic determinants of endophytism in the Arabidopsis root mycobiome.</title>
        <authorList>
            <person name="Mesny F."/>
            <person name="Miyauchi S."/>
            <person name="Thiergart T."/>
            <person name="Pickel B."/>
            <person name="Atanasova L."/>
            <person name="Karlsson M."/>
            <person name="Huettel B."/>
            <person name="Barry K.W."/>
            <person name="Haridas S."/>
            <person name="Chen C."/>
            <person name="Bauer D."/>
            <person name="Andreopoulos W."/>
            <person name="Pangilinan J."/>
            <person name="LaButti K."/>
            <person name="Riley R."/>
            <person name="Lipzen A."/>
            <person name="Clum A."/>
            <person name="Drula E."/>
            <person name="Henrissat B."/>
            <person name="Kohler A."/>
            <person name="Grigoriev I.V."/>
            <person name="Martin F.M."/>
            <person name="Hacquard S."/>
        </authorList>
    </citation>
    <scope>NUCLEOTIDE SEQUENCE</scope>
    <source>
        <strain evidence="1">MPI-CAGE-AT-0147</strain>
    </source>
</reference>
<evidence type="ECO:0000313" key="1">
    <source>
        <dbReference type="EMBL" id="KAH7124481.1"/>
    </source>
</evidence>
<keyword evidence="2" id="KW-1185">Reference proteome</keyword>
<dbReference type="OrthoDB" id="3462402at2759"/>
<sequence length="253" mass="28642">MYVKLPVSDENWFANTFVESAIVDPDPVHTWHTLRDCPNQDERAWFLLINYLLLMAHDLGQQRGLERKEVEDIETAISCYTLLLPSQFHLVEDLNPASFRPHRISNFNWIIATNIMLQGARVFIKLLSEGVSTPKFWSSSRNLLTPLAAESQFGASEAKYRADTDQLIRIIRMWPPEFIPCTSPFIGCLVLGPAAMHLRVAMGSRRVARDKCSTAASLEEELLKLALSHIAKFWKLGALLLDFANSITASKRS</sequence>
<dbReference type="Proteomes" id="UP000738349">
    <property type="component" value="Unassembled WGS sequence"/>
</dbReference>
<proteinExistence type="predicted"/>
<evidence type="ECO:0000313" key="2">
    <source>
        <dbReference type="Proteomes" id="UP000738349"/>
    </source>
</evidence>
<comment type="caution">
    <text evidence="1">The sequence shown here is derived from an EMBL/GenBank/DDBJ whole genome shotgun (WGS) entry which is preliminary data.</text>
</comment>
<dbReference type="EMBL" id="JAGMUV010000021">
    <property type="protein sequence ID" value="KAH7124481.1"/>
    <property type="molecule type" value="Genomic_DNA"/>
</dbReference>
<dbReference type="AlphaFoldDB" id="A0A9P9DTZ2"/>
<protein>
    <submittedName>
        <fullName evidence="1">Uncharacterized protein</fullName>
    </submittedName>
</protein>
<organism evidence="1 2">
    <name type="scientific">Dactylonectria macrodidyma</name>
    <dbReference type="NCBI Taxonomy" id="307937"/>
    <lineage>
        <taxon>Eukaryota</taxon>
        <taxon>Fungi</taxon>
        <taxon>Dikarya</taxon>
        <taxon>Ascomycota</taxon>
        <taxon>Pezizomycotina</taxon>
        <taxon>Sordariomycetes</taxon>
        <taxon>Hypocreomycetidae</taxon>
        <taxon>Hypocreales</taxon>
        <taxon>Nectriaceae</taxon>
        <taxon>Dactylonectria</taxon>
    </lineage>
</organism>
<name>A0A9P9DTZ2_9HYPO</name>
<accession>A0A9P9DTZ2</accession>